<dbReference type="InterPro" id="IPR008250">
    <property type="entry name" value="ATPase_P-typ_transduc_dom_A_sf"/>
</dbReference>
<evidence type="ECO:0000313" key="5">
    <source>
        <dbReference type="Proteomes" id="UP000270468"/>
    </source>
</evidence>
<accession>A0A3P5X556</accession>
<dbReference type="Gene3D" id="1.10.10.1320">
    <property type="entry name" value="Anti-sigma factor, zinc-finger domain"/>
    <property type="match status" value="1"/>
</dbReference>
<name>A0A3P5X556_9BACL</name>
<evidence type="ECO:0000259" key="3">
    <source>
        <dbReference type="Pfam" id="PF13490"/>
    </source>
</evidence>
<dbReference type="InterPro" id="IPR041916">
    <property type="entry name" value="Anti_sigma_zinc_sf"/>
</dbReference>
<organism evidence="4 5">
    <name type="scientific">Filibacter tadaridae</name>
    <dbReference type="NCBI Taxonomy" id="2483811"/>
    <lineage>
        <taxon>Bacteria</taxon>
        <taxon>Bacillati</taxon>
        <taxon>Bacillota</taxon>
        <taxon>Bacilli</taxon>
        <taxon>Bacillales</taxon>
        <taxon>Caryophanaceae</taxon>
        <taxon>Filibacter</taxon>
    </lineage>
</organism>
<sequence>MNTCPEKIIDYMHAYLDEDIRPEEERELQEHLANCSECKEIMDGLEESISFLKSATQIKAPAGFVDGVIARLPKEKSQVGAQRFLRRHPLLSAAAMFLLLMSATLFSSYGNDQHFSVSKQPNLVVQGETVLVPAGETIKGDIVVKNGSLRIEGQVEGDVTVIHGSKFMASTAIVTGESEEIDKAFDWLWYKIKNTVKDIFPSSKEDEKQEK</sequence>
<evidence type="ECO:0000256" key="1">
    <source>
        <dbReference type="ARBA" id="ARBA00024353"/>
    </source>
</evidence>
<comment type="similarity">
    <text evidence="1">Belongs to the zinc-associated anti-sigma factor (ZAS) superfamily. Anti-sigma-W factor family.</text>
</comment>
<dbReference type="SUPFAM" id="SSF81653">
    <property type="entry name" value="Calcium ATPase, transduction domain A"/>
    <property type="match status" value="1"/>
</dbReference>
<dbReference type="AlphaFoldDB" id="A0A3P5X556"/>
<dbReference type="Proteomes" id="UP000270468">
    <property type="component" value="Unassembled WGS sequence"/>
</dbReference>
<evidence type="ECO:0000313" key="4">
    <source>
        <dbReference type="EMBL" id="VDC22404.1"/>
    </source>
</evidence>
<proteinExistence type="inferred from homology"/>
<evidence type="ECO:0000256" key="2">
    <source>
        <dbReference type="ARBA" id="ARBA00024438"/>
    </source>
</evidence>
<protein>
    <recommendedName>
        <fullName evidence="2">Anti-sigma-W factor RsiW</fullName>
    </recommendedName>
</protein>
<dbReference type="InterPro" id="IPR027383">
    <property type="entry name" value="Znf_put"/>
</dbReference>
<dbReference type="RefSeq" id="WP_124069189.1">
    <property type="nucleotide sequence ID" value="NZ_CBCRXF010000020.1"/>
</dbReference>
<dbReference type="EMBL" id="UXAV01000021">
    <property type="protein sequence ID" value="VDC22404.1"/>
    <property type="molecule type" value="Genomic_DNA"/>
</dbReference>
<dbReference type="Pfam" id="PF13490">
    <property type="entry name" value="zf-HC2"/>
    <property type="match status" value="1"/>
</dbReference>
<reference evidence="4 5" key="1">
    <citation type="submission" date="2018-11" db="EMBL/GenBank/DDBJ databases">
        <authorList>
            <person name="Criscuolo A."/>
        </authorList>
    </citation>
    <scope>NUCLEOTIDE SEQUENCE [LARGE SCALE GENOMIC DNA]</scope>
    <source>
        <strain evidence="4">ATB-66</strain>
    </source>
</reference>
<gene>
    <name evidence="4" type="primary">rsiW</name>
    <name evidence="4" type="ORF">FILTAD_00750</name>
</gene>
<dbReference type="OrthoDB" id="9782842at2"/>
<feature type="domain" description="Putative zinc-finger" evidence="3">
    <location>
        <begin position="6"/>
        <end position="38"/>
    </location>
</feature>
<keyword evidence="5" id="KW-1185">Reference proteome</keyword>